<dbReference type="PANTHER" id="PTHR32344:SF1">
    <property type="entry name" value="U1-TYPE DOMAIN-CONTAINING PROTEIN"/>
    <property type="match status" value="1"/>
</dbReference>
<evidence type="ECO:0000313" key="1">
    <source>
        <dbReference type="Ensembl" id="ENSCMIP00000021668.1"/>
    </source>
</evidence>
<dbReference type="Proteomes" id="UP000314986">
    <property type="component" value="Unassembled WGS sequence"/>
</dbReference>
<evidence type="ECO:0000313" key="2">
    <source>
        <dbReference type="Proteomes" id="UP000314986"/>
    </source>
</evidence>
<proteinExistence type="predicted"/>
<reference evidence="1" key="4">
    <citation type="submission" date="2025-08" db="UniProtKB">
        <authorList>
            <consortium name="Ensembl"/>
        </authorList>
    </citation>
    <scope>IDENTIFICATION</scope>
</reference>
<protein>
    <submittedName>
        <fullName evidence="1">Uncharacterized protein</fullName>
    </submittedName>
</protein>
<reference evidence="2" key="3">
    <citation type="journal article" date="2014" name="Nature">
        <title>Elephant shark genome provides unique insights into gnathostome evolution.</title>
        <authorList>
            <consortium name="International Elephant Shark Genome Sequencing Consortium"/>
            <person name="Venkatesh B."/>
            <person name="Lee A.P."/>
            <person name="Ravi V."/>
            <person name="Maurya A.K."/>
            <person name="Lian M.M."/>
            <person name="Swann J.B."/>
            <person name="Ohta Y."/>
            <person name="Flajnik M.F."/>
            <person name="Sutoh Y."/>
            <person name="Kasahara M."/>
            <person name="Hoon S."/>
            <person name="Gangu V."/>
            <person name="Roy S.W."/>
            <person name="Irimia M."/>
            <person name="Korzh V."/>
            <person name="Kondrychyn I."/>
            <person name="Lim Z.W."/>
            <person name="Tay B.H."/>
            <person name="Tohari S."/>
            <person name="Kong K.W."/>
            <person name="Ho S."/>
            <person name="Lorente-Galdos B."/>
            <person name="Quilez J."/>
            <person name="Marques-Bonet T."/>
            <person name="Raney B.J."/>
            <person name="Ingham P.W."/>
            <person name="Tay A."/>
            <person name="Hillier L.W."/>
            <person name="Minx P."/>
            <person name="Boehm T."/>
            <person name="Wilson R.K."/>
            <person name="Brenner S."/>
            <person name="Warren W.C."/>
        </authorList>
    </citation>
    <scope>NUCLEOTIDE SEQUENCE [LARGE SCALE GENOMIC DNA]</scope>
</reference>
<name>A0A4W3HW17_CALMI</name>
<dbReference type="FunCoup" id="A0A4W3HW17">
    <property type="interactions" value="666"/>
</dbReference>
<dbReference type="GO" id="GO:0006357">
    <property type="term" value="P:regulation of transcription by RNA polymerase II"/>
    <property type="evidence" value="ECO:0007669"/>
    <property type="project" value="InterPro"/>
</dbReference>
<dbReference type="GO" id="GO:0005634">
    <property type="term" value="C:nucleus"/>
    <property type="evidence" value="ECO:0007669"/>
    <property type="project" value="InterPro"/>
</dbReference>
<accession>A0A4W3HW17</accession>
<dbReference type="STRING" id="7868.ENSCMIP00000021668"/>
<reference evidence="2" key="1">
    <citation type="journal article" date="2006" name="Science">
        <title>Ancient noncoding elements conserved in the human genome.</title>
        <authorList>
            <person name="Venkatesh B."/>
            <person name="Kirkness E.F."/>
            <person name="Loh Y.H."/>
            <person name="Halpern A.L."/>
            <person name="Lee A.P."/>
            <person name="Johnson J."/>
            <person name="Dandona N."/>
            <person name="Viswanathan L.D."/>
            <person name="Tay A."/>
            <person name="Venter J.C."/>
            <person name="Strausberg R.L."/>
            <person name="Brenner S."/>
        </authorList>
    </citation>
    <scope>NUCLEOTIDE SEQUENCE [LARGE SCALE GENOMIC DNA]</scope>
</reference>
<dbReference type="Ensembl" id="ENSCMIT00000022053.1">
    <property type="protein sequence ID" value="ENSCMIP00000021668.1"/>
    <property type="gene ID" value="ENSCMIG00000009854.1"/>
</dbReference>
<dbReference type="InterPro" id="IPR033375">
    <property type="entry name" value="Cggbp1"/>
</dbReference>
<dbReference type="GO" id="GO:0003690">
    <property type="term" value="F:double-stranded DNA binding"/>
    <property type="evidence" value="ECO:0007669"/>
    <property type="project" value="InterPro"/>
</dbReference>
<dbReference type="PANTHER" id="PTHR32344">
    <property type="entry name" value="U1-TYPE DOMAIN-CONTAINING PROTEIN"/>
    <property type="match status" value="1"/>
</dbReference>
<reference evidence="1" key="5">
    <citation type="submission" date="2025-09" db="UniProtKB">
        <authorList>
            <consortium name="Ensembl"/>
        </authorList>
    </citation>
    <scope>IDENTIFICATION</scope>
</reference>
<dbReference type="AlphaFoldDB" id="A0A4W3HW17"/>
<sequence>VKKFLLTAPLIVLYPDDLYEEEGQLFCRICCHTINHVRSSTIDERRKSRKHCERKAAAIKKKIVDLDTAKTTCSDNEKESILDFVRCLTRADIPLEKAPAFQEFLSKYMKQEGTIPTPLQLYNTYLKELTPEHEAFLKKHVEDTDVG</sequence>
<keyword evidence="2" id="KW-1185">Reference proteome</keyword>
<dbReference type="InParanoid" id="A0A4W3HW17"/>
<reference evidence="2" key="2">
    <citation type="journal article" date="2007" name="PLoS Biol.">
        <title>Survey sequencing and comparative analysis of the elephant shark (Callorhinchus milii) genome.</title>
        <authorList>
            <person name="Venkatesh B."/>
            <person name="Kirkness E.F."/>
            <person name="Loh Y.H."/>
            <person name="Halpern A.L."/>
            <person name="Lee A.P."/>
            <person name="Johnson J."/>
            <person name="Dandona N."/>
            <person name="Viswanathan L.D."/>
            <person name="Tay A."/>
            <person name="Venter J.C."/>
            <person name="Strausberg R.L."/>
            <person name="Brenner S."/>
        </authorList>
    </citation>
    <scope>NUCLEOTIDE SEQUENCE [LARGE SCALE GENOMIC DNA]</scope>
</reference>
<dbReference type="GeneTree" id="ENSGT01030000235711"/>
<dbReference type="OMA" id="MDICAVS"/>
<organism evidence="1 2">
    <name type="scientific">Callorhinchus milii</name>
    <name type="common">Ghost shark</name>
    <dbReference type="NCBI Taxonomy" id="7868"/>
    <lineage>
        <taxon>Eukaryota</taxon>
        <taxon>Metazoa</taxon>
        <taxon>Chordata</taxon>
        <taxon>Craniata</taxon>
        <taxon>Vertebrata</taxon>
        <taxon>Chondrichthyes</taxon>
        <taxon>Holocephali</taxon>
        <taxon>Chimaeriformes</taxon>
        <taxon>Callorhinchidae</taxon>
        <taxon>Callorhinchus</taxon>
    </lineage>
</organism>